<evidence type="ECO:0000313" key="2">
    <source>
        <dbReference type="EMBL" id="WGH93030.1"/>
    </source>
</evidence>
<gene>
    <name evidence="2" type="ORF">QDX21_12180</name>
</gene>
<dbReference type="EMBL" id="CP122566">
    <property type="protein sequence ID" value="WGH93030.1"/>
    <property type="molecule type" value="Genomic_DNA"/>
</dbReference>
<dbReference type="AlphaFoldDB" id="A0AAJ6DBV5"/>
<dbReference type="NCBIfam" id="TIGR03816">
    <property type="entry name" value="tadE_like_DECH"/>
    <property type="match status" value="1"/>
</dbReference>
<proteinExistence type="predicted"/>
<keyword evidence="3" id="KW-1185">Reference proteome</keyword>
<keyword evidence="1" id="KW-1133">Transmembrane helix</keyword>
<reference evidence="2 3" key="1">
    <citation type="submission" date="2023-03" db="EMBL/GenBank/DDBJ databases">
        <title>Complete genome sequences of several Auritidibacter ignavus strains isolated from ear infections.</title>
        <authorList>
            <person name="Baehr T."/>
            <person name="Baumhoegger A.M."/>
        </authorList>
    </citation>
    <scope>NUCLEOTIDE SEQUENCE [LARGE SCALE GENOMIC DNA]</scope>
    <source>
        <strain evidence="2 3">BABAE-6</strain>
    </source>
</reference>
<organism evidence="2 3">
    <name type="scientific">Auritidibacter ignavus</name>
    <dbReference type="NCBI Taxonomy" id="678932"/>
    <lineage>
        <taxon>Bacteria</taxon>
        <taxon>Bacillati</taxon>
        <taxon>Actinomycetota</taxon>
        <taxon>Actinomycetes</taxon>
        <taxon>Micrococcales</taxon>
        <taxon>Micrococcaceae</taxon>
        <taxon>Auritidibacter</taxon>
    </lineage>
</organism>
<evidence type="ECO:0000256" key="1">
    <source>
        <dbReference type="SAM" id="Phobius"/>
    </source>
</evidence>
<dbReference type="InterPro" id="IPR021202">
    <property type="entry name" value="Rv3654c-like"/>
</dbReference>
<sequence>MNTPPASWDDQQGSGTVVVVGIIGCLATLLIGGLMLVQATVASSRAAAVADLAALAAADAARSLIPSEPCQIAEQTAARHHVRMESCQWESDDTVRVSVTNELVAGSGSLGLVATAESRAGPDRMMAGTATDE</sequence>
<protein>
    <recommendedName>
        <fullName evidence="4">Secretion/DNA translocation related TadE-like protein</fullName>
    </recommendedName>
</protein>
<accession>A0AAJ6DBV5</accession>
<dbReference type="RefSeq" id="WP_110110230.1">
    <property type="nucleotide sequence ID" value="NZ_CP122561.1"/>
</dbReference>
<keyword evidence="1" id="KW-0472">Membrane</keyword>
<dbReference type="Proteomes" id="UP001224674">
    <property type="component" value="Chromosome"/>
</dbReference>
<name>A0AAJ6DBV5_9MICC</name>
<keyword evidence="1" id="KW-0812">Transmembrane</keyword>
<evidence type="ECO:0008006" key="4">
    <source>
        <dbReference type="Google" id="ProtNLM"/>
    </source>
</evidence>
<evidence type="ECO:0000313" key="3">
    <source>
        <dbReference type="Proteomes" id="UP001224674"/>
    </source>
</evidence>
<feature type="transmembrane region" description="Helical" evidence="1">
    <location>
        <begin position="15"/>
        <end position="37"/>
    </location>
</feature>